<dbReference type="InterPro" id="IPR036397">
    <property type="entry name" value="RNaseH_sf"/>
</dbReference>
<dbReference type="GO" id="GO:0004523">
    <property type="term" value="F:RNA-DNA hybrid ribonuclease activity"/>
    <property type="evidence" value="ECO:0007669"/>
    <property type="project" value="InterPro"/>
</dbReference>
<accession>A0A7N2KSS6</accession>
<dbReference type="Pfam" id="PF13456">
    <property type="entry name" value="RVT_3"/>
    <property type="match status" value="1"/>
</dbReference>
<dbReference type="InterPro" id="IPR002156">
    <property type="entry name" value="RNaseH_domain"/>
</dbReference>
<evidence type="ECO:0000313" key="3">
    <source>
        <dbReference type="EnsemblPlants" id="QL02p011410:mrna"/>
    </source>
</evidence>
<evidence type="ECO:0008006" key="5">
    <source>
        <dbReference type="Google" id="ProtNLM"/>
    </source>
</evidence>
<evidence type="ECO:0000259" key="1">
    <source>
        <dbReference type="Pfam" id="PF13456"/>
    </source>
</evidence>
<reference evidence="4" key="1">
    <citation type="journal article" date="2016" name="G3 (Bethesda)">
        <title>First Draft Assembly and Annotation of the Genome of a California Endemic Oak Quercus lobata Nee (Fagaceae).</title>
        <authorList>
            <person name="Sork V.L."/>
            <person name="Fitz-Gibbon S.T."/>
            <person name="Puiu D."/>
            <person name="Crepeau M."/>
            <person name="Gugger P.F."/>
            <person name="Sherman R."/>
            <person name="Stevens K."/>
            <person name="Langley C.H."/>
            <person name="Pellegrini M."/>
            <person name="Salzberg S.L."/>
        </authorList>
    </citation>
    <scope>NUCLEOTIDE SEQUENCE [LARGE SCALE GENOMIC DNA]</scope>
    <source>
        <strain evidence="4">cv. SW786</strain>
    </source>
</reference>
<dbReference type="Gramene" id="QL02p011410:mrna">
    <property type="protein sequence ID" value="QL02p011410:mrna"/>
    <property type="gene ID" value="QL02p011410"/>
</dbReference>
<feature type="domain" description="RNase H type-1" evidence="1">
    <location>
        <begin position="284"/>
        <end position="406"/>
    </location>
</feature>
<dbReference type="InterPro" id="IPR052929">
    <property type="entry name" value="RNase_H-like_EbsB-rel"/>
</dbReference>
<name>A0A7N2KSS6_QUELO</name>
<proteinExistence type="predicted"/>
<dbReference type="Proteomes" id="UP000594261">
    <property type="component" value="Chromosome 2"/>
</dbReference>
<sequence length="438" mass="49544">MGRQPSYAWRSLMAAQALVKRGVRWQGGEGVRIQVWKDKWLPNPSTYKVVTPEILGTGVTWVRDIIDGDRMEWRVDLIRQTFMRQDVDAILSIPLSANRARDRLIWAGTKNGKFSVRSAYKMAQETHFAWKACKNILATKENLKRRNITKDDVCEACGEQLESACHIFWFWDKAKEAWESSKMALPFEIKPSWDFIDVVWHIQKRQDQCPGLLERIIAICWGIWKNENEVFHGGKGRDGRAVTRSSILLLEEFQIVNEGPQVTRVSAPEVVKWCPPRPGCYKVNVDGVVFSKRKQVGIGVVIRDSGGVVVAALSKKMALPLGALETEAKALEEGIQFACDVGVRDVIFESDSLNICNSVQGLSEPPSSVQNIIAGILRQVQSFRTFEFTHTRRQGNVPAHILAQHAAYVEDFSAWLEECPSHIVHECALDVRTLLTFE</sequence>
<reference evidence="3" key="2">
    <citation type="submission" date="2021-01" db="UniProtKB">
        <authorList>
            <consortium name="EnsemblPlants"/>
        </authorList>
    </citation>
    <scope>IDENTIFICATION</scope>
</reference>
<dbReference type="SUPFAM" id="SSF53098">
    <property type="entry name" value="Ribonuclease H-like"/>
    <property type="match status" value="1"/>
</dbReference>
<evidence type="ECO:0000313" key="4">
    <source>
        <dbReference type="Proteomes" id="UP000594261"/>
    </source>
</evidence>
<protein>
    <recommendedName>
        <fullName evidence="5">RNase H type-1 domain-containing protein</fullName>
    </recommendedName>
</protein>
<dbReference type="InParanoid" id="A0A7N2KSS6"/>
<dbReference type="CDD" id="cd06222">
    <property type="entry name" value="RNase_H_like"/>
    <property type="match status" value="1"/>
</dbReference>
<dbReference type="Pfam" id="PF13966">
    <property type="entry name" value="zf-RVT"/>
    <property type="match status" value="1"/>
</dbReference>
<dbReference type="EnsemblPlants" id="QL02p011410:mrna">
    <property type="protein sequence ID" value="QL02p011410:mrna"/>
    <property type="gene ID" value="QL02p011410"/>
</dbReference>
<evidence type="ECO:0000259" key="2">
    <source>
        <dbReference type="Pfam" id="PF13966"/>
    </source>
</evidence>
<dbReference type="InterPro" id="IPR012337">
    <property type="entry name" value="RNaseH-like_sf"/>
</dbReference>
<dbReference type="PANTHER" id="PTHR47074">
    <property type="entry name" value="BNAC02G40300D PROTEIN"/>
    <property type="match status" value="1"/>
</dbReference>
<dbReference type="Gene3D" id="3.30.420.10">
    <property type="entry name" value="Ribonuclease H-like superfamily/Ribonuclease H"/>
    <property type="match status" value="1"/>
</dbReference>
<organism evidence="3 4">
    <name type="scientific">Quercus lobata</name>
    <name type="common">Valley oak</name>
    <dbReference type="NCBI Taxonomy" id="97700"/>
    <lineage>
        <taxon>Eukaryota</taxon>
        <taxon>Viridiplantae</taxon>
        <taxon>Streptophyta</taxon>
        <taxon>Embryophyta</taxon>
        <taxon>Tracheophyta</taxon>
        <taxon>Spermatophyta</taxon>
        <taxon>Magnoliopsida</taxon>
        <taxon>eudicotyledons</taxon>
        <taxon>Gunneridae</taxon>
        <taxon>Pentapetalae</taxon>
        <taxon>rosids</taxon>
        <taxon>fabids</taxon>
        <taxon>Fagales</taxon>
        <taxon>Fagaceae</taxon>
        <taxon>Quercus</taxon>
    </lineage>
</organism>
<dbReference type="InterPro" id="IPR026960">
    <property type="entry name" value="RVT-Znf"/>
</dbReference>
<dbReference type="PANTHER" id="PTHR47074:SF48">
    <property type="entry name" value="POLYNUCLEOTIDYL TRANSFERASE, RIBONUCLEASE H-LIKE SUPERFAMILY PROTEIN"/>
    <property type="match status" value="1"/>
</dbReference>
<dbReference type="GO" id="GO:0003676">
    <property type="term" value="F:nucleic acid binding"/>
    <property type="evidence" value="ECO:0007669"/>
    <property type="project" value="InterPro"/>
</dbReference>
<dbReference type="AlphaFoldDB" id="A0A7N2KSS6"/>
<keyword evidence="4" id="KW-1185">Reference proteome</keyword>
<dbReference type="InterPro" id="IPR044730">
    <property type="entry name" value="RNase_H-like_dom_plant"/>
</dbReference>
<feature type="domain" description="Reverse transcriptase zinc-binding" evidence="2">
    <location>
        <begin position="126"/>
        <end position="178"/>
    </location>
</feature>